<comment type="caution">
    <text evidence="2">The sequence shown here is derived from an EMBL/GenBank/DDBJ whole genome shotgun (WGS) entry which is preliminary data.</text>
</comment>
<dbReference type="Proteomes" id="UP000626786">
    <property type="component" value="Unassembled WGS sequence"/>
</dbReference>
<name>A0ABR8U875_9BACL</name>
<evidence type="ECO:0000259" key="1">
    <source>
        <dbReference type="Pfam" id="PF06114"/>
    </source>
</evidence>
<reference evidence="2 3" key="1">
    <citation type="submission" date="2020-08" db="EMBL/GenBank/DDBJ databases">
        <title>A Genomic Blueprint of the Chicken Gut Microbiome.</title>
        <authorList>
            <person name="Gilroy R."/>
            <person name="Ravi A."/>
            <person name="Getino M."/>
            <person name="Pursley I."/>
            <person name="Horton D.L."/>
            <person name="Alikhan N.-F."/>
            <person name="Baker D."/>
            <person name="Gharbi K."/>
            <person name="Hall N."/>
            <person name="Watson M."/>
            <person name="Adriaenssens E.M."/>
            <person name="Foster-Nyarko E."/>
            <person name="Jarju S."/>
            <person name="Secka A."/>
            <person name="Antonio M."/>
            <person name="Oren A."/>
            <person name="Chaudhuri R."/>
            <person name="La Ragione R.M."/>
            <person name="Hildebrand F."/>
            <person name="Pallen M.J."/>
        </authorList>
    </citation>
    <scope>NUCLEOTIDE SEQUENCE [LARGE SCALE GENOMIC DNA]</scope>
    <source>
        <strain evidence="2 3">Sa2YVA2</strain>
    </source>
</reference>
<keyword evidence="3" id="KW-1185">Reference proteome</keyword>
<sequence length="149" mass="17650">MTYESLIAQYPNLVIKEVKTLPTGLAGLYLDNIILIDQYRSNYEKHCILAEEIGHYETTYGDISDTSTIRNWKLELLARRWGYEKIVSLEKLIDCHELNYRSIEEVCSHLEVTEQYLQSSIEHYKTRFGVSLHYKGYDIFFDPLYLIKR</sequence>
<dbReference type="EMBL" id="JACSQN010000005">
    <property type="protein sequence ID" value="MBD7984230.1"/>
    <property type="molecule type" value="Genomic_DNA"/>
</dbReference>
<organism evidence="2 3">
    <name type="scientific">Sporosarcina quadrami</name>
    <dbReference type="NCBI Taxonomy" id="2762234"/>
    <lineage>
        <taxon>Bacteria</taxon>
        <taxon>Bacillati</taxon>
        <taxon>Bacillota</taxon>
        <taxon>Bacilli</taxon>
        <taxon>Bacillales</taxon>
        <taxon>Caryophanaceae</taxon>
        <taxon>Sporosarcina</taxon>
    </lineage>
</organism>
<feature type="domain" description="IrrE N-terminal-like" evidence="1">
    <location>
        <begin position="28"/>
        <end position="117"/>
    </location>
</feature>
<evidence type="ECO:0000313" key="3">
    <source>
        <dbReference type="Proteomes" id="UP000626786"/>
    </source>
</evidence>
<dbReference type="Pfam" id="PF06114">
    <property type="entry name" value="Peptidase_M78"/>
    <property type="match status" value="1"/>
</dbReference>
<protein>
    <submittedName>
        <fullName evidence="2">ImmA/IrrE family metallo-endopeptidase</fullName>
    </submittedName>
</protein>
<gene>
    <name evidence="2" type="ORF">H9649_06540</name>
</gene>
<dbReference type="RefSeq" id="WP_191693933.1">
    <property type="nucleotide sequence ID" value="NZ_JACSQN010000005.1"/>
</dbReference>
<accession>A0ABR8U875</accession>
<dbReference type="InterPro" id="IPR010359">
    <property type="entry name" value="IrrE_HExxH"/>
</dbReference>
<evidence type="ECO:0000313" key="2">
    <source>
        <dbReference type="EMBL" id="MBD7984230.1"/>
    </source>
</evidence>
<proteinExistence type="predicted"/>